<evidence type="ECO:0000313" key="3">
    <source>
        <dbReference type="EMBL" id="KAK4276598.1"/>
    </source>
</evidence>
<accession>A0AAE1JYZ8</accession>
<dbReference type="Pfam" id="PF06708">
    <property type="entry name" value="DUF1195"/>
    <property type="match status" value="1"/>
</dbReference>
<keyword evidence="4" id="KW-1185">Reference proteome</keyword>
<feature type="region of interest" description="Disordered" evidence="1">
    <location>
        <begin position="129"/>
        <end position="168"/>
    </location>
</feature>
<name>A0AAE1JYZ8_9FABA</name>
<evidence type="ECO:0000256" key="1">
    <source>
        <dbReference type="SAM" id="MobiDB-lite"/>
    </source>
</evidence>
<evidence type="ECO:0000313" key="4">
    <source>
        <dbReference type="Proteomes" id="UP001293593"/>
    </source>
</evidence>
<dbReference type="InterPro" id="IPR010608">
    <property type="entry name" value="DUF1195"/>
</dbReference>
<dbReference type="PANTHER" id="PTHR34358">
    <property type="entry name" value="OS03G0411600 PROTEIN"/>
    <property type="match status" value="1"/>
</dbReference>
<proteinExistence type="predicted"/>
<feature type="transmembrane region" description="Helical" evidence="2">
    <location>
        <begin position="20"/>
        <end position="42"/>
    </location>
</feature>
<comment type="caution">
    <text evidence="3">The sequence shown here is derived from an EMBL/GenBank/DDBJ whole genome shotgun (WGS) entry which is preliminary data.</text>
</comment>
<organism evidence="3 4">
    <name type="scientific">Acacia crassicarpa</name>
    <name type="common">northern wattle</name>
    <dbReference type="NCBI Taxonomy" id="499986"/>
    <lineage>
        <taxon>Eukaryota</taxon>
        <taxon>Viridiplantae</taxon>
        <taxon>Streptophyta</taxon>
        <taxon>Embryophyta</taxon>
        <taxon>Tracheophyta</taxon>
        <taxon>Spermatophyta</taxon>
        <taxon>Magnoliopsida</taxon>
        <taxon>eudicotyledons</taxon>
        <taxon>Gunneridae</taxon>
        <taxon>Pentapetalae</taxon>
        <taxon>rosids</taxon>
        <taxon>fabids</taxon>
        <taxon>Fabales</taxon>
        <taxon>Fabaceae</taxon>
        <taxon>Caesalpinioideae</taxon>
        <taxon>mimosoid clade</taxon>
        <taxon>Acacieae</taxon>
        <taxon>Acacia</taxon>
    </lineage>
</organism>
<reference evidence="3" key="1">
    <citation type="submission" date="2023-10" db="EMBL/GenBank/DDBJ databases">
        <title>Chromosome-level genome of the transformable northern wattle, Acacia crassicarpa.</title>
        <authorList>
            <person name="Massaro I."/>
            <person name="Sinha N.R."/>
            <person name="Poethig S."/>
            <person name="Leichty A.R."/>
        </authorList>
    </citation>
    <scope>NUCLEOTIDE SEQUENCE</scope>
    <source>
        <strain evidence="3">Acra3RX</strain>
        <tissue evidence="3">Leaf</tissue>
    </source>
</reference>
<sequence>MTKRESSEDAVAGGNRRYRFWWVITPIVLLALWSMFTGSVTLKLSAANILRFPHDFNSRILNDFDVLELEEREKMVRRMWDVYTHSAANRLPRFWSEAFEAAYEQLASEVRGVREAAVSEIAKMSLHFSNSKQAPPLQPKNSRASRKIKQGAEKSVEKLNAGDSRQKE</sequence>
<keyword evidence="2" id="KW-0472">Membrane</keyword>
<protein>
    <submittedName>
        <fullName evidence="3">Uncharacterized protein</fullName>
    </submittedName>
</protein>
<dbReference type="AlphaFoldDB" id="A0AAE1JYZ8"/>
<gene>
    <name evidence="3" type="ORF">QN277_014728</name>
</gene>
<keyword evidence="2" id="KW-0812">Transmembrane</keyword>
<dbReference type="EMBL" id="JAWXYG010000003">
    <property type="protein sequence ID" value="KAK4276598.1"/>
    <property type="molecule type" value="Genomic_DNA"/>
</dbReference>
<evidence type="ECO:0000256" key="2">
    <source>
        <dbReference type="SAM" id="Phobius"/>
    </source>
</evidence>
<keyword evidence="2" id="KW-1133">Transmembrane helix</keyword>
<dbReference type="PANTHER" id="PTHR34358:SF7">
    <property type="entry name" value="SUGAR TRANSPORTER"/>
    <property type="match status" value="1"/>
</dbReference>
<dbReference type="Proteomes" id="UP001293593">
    <property type="component" value="Unassembled WGS sequence"/>
</dbReference>